<name>A0A837GEH6_9VIBR</name>
<organism evidence="1">
    <name type="scientific">Vibrio coralliilyticus</name>
    <dbReference type="NCBI Taxonomy" id="190893"/>
    <lineage>
        <taxon>Bacteria</taxon>
        <taxon>Pseudomonadati</taxon>
        <taxon>Pseudomonadota</taxon>
        <taxon>Gammaproteobacteria</taxon>
        <taxon>Vibrionales</taxon>
        <taxon>Vibrionaceae</taxon>
        <taxon>Vibrio</taxon>
    </lineage>
</organism>
<dbReference type="AlphaFoldDB" id="A0A837GEH6"/>
<accession>A0A837GEH6</accession>
<gene>
    <name evidence="1" type="ORF">TW71_03935</name>
</gene>
<evidence type="ECO:0000313" key="1">
    <source>
        <dbReference type="EMBL" id="KJY78183.1"/>
    </source>
</evidence>
<comment type="caution">
    <text evidence="1">The sequence shown here is derived from an EMBL/GenBank/DDBJ whole genome shotgun (WGS) entry which is preliminary data.</text>
</comment>
<dbReference type="RefSeq" id="WP_038156260.1">
    <property type="nucleotide sequence ID" value="NZ_CP063051.1"/>
</dbReference>
<dbReference type="InterPro" id="IPR035919">
    <property type="entry name" value="EAL_sf"/>
</dbReference>
<proteinExistence type="predicted"/>
<sequence>MANLNSHQAMYRYIAKLMEEHLKTEDDQIIHEALVHNDIRHACQAIRSADSGEVEFQHLTLRFGGDGEQSVYQFDLSQKVKYCLDLFSLYLALRQTRFQLDTFHPDLISNVVVPLQVEALVWPQGEHFLQQVILCHKKAFAHVIPSLQLSHSLGFASSVENLIELVGEYAYALWFEVAPPCPLLEQLACYEPAMLKLSVSLEDKEDRMAFLPIVRFLKKHKLKWVASRVASQKELNQYKLLGASYYFGYFSDIPTSLSFKTFTNEYEA</sequence>
<reference evidence="1" key="1">
    <citation type="journal article" date="2015" name="BMC Genomics">
        <title>Genome mining reveals unlocked bioactive potential of marine Gram-negative bacteria.</title>
        <authorList>
            <person name="Machado H."/>
            <person name="Sonnenschein E.C."/>
            <person name="Melchiorsen J."/>
            <person name="Gram L."/>
        </authorList>
    </citation>
    <scope>NUCLEOTIDE SEQUENCE</scope>
    <source>
        <strain evidence="1">S2052</strain>
    </source>
</reference>
<dbReference type="EMBL" id="JXXR01000001">
    <property type="protein sequence ID" value="KJY78183.1"/>
    <property type="molecule type" value="Genomic_DNA"/>
</dbReference>
<protein>
    <submittedName>
        <fullName evidence="1">Diguanylate phosphodiesterase</fullName>
    </submittedName>
</protein>
<dbReference type="SUPFAM" id="SSF141868">
    <property type="entry name" value="EAL domain-like"/>
    <property type="match status" value="1"/>
</dbReference>